<evidence type="ECO:0000313" key="3">
    <source>
        <dbReference type="Proteomes" id="UP001054837"/>
    </source>
</evidence>
<reference evidence="2 3" key="1">
    <citation type="submission" date="2021-06" db="EMBL/GenBank/DDBJ databases">
        <title>Caerostris darwini draft genome.</title>
        <authorList>
            <person name="Kono N."/>
            <person name="Arakawa K."/>
        </authorList>
    </citation>
    <scope>NUCLEOTIDE SEQUENCE [LARGE SCALE GENOMIC DNA]</scope>
</reference>
<proteinExistence type="predicted"/>
<keyword evidence="1" id="KW-0812">Transmembrane</keyword>
<dbReference type="AlphaFoldDB" id="A0AAV4TLG0"/>
<evidence type="ECO:0000256" key="1">
    <source>
        <dbReference type="SAM" id="Phobius"/>
    </source>
</evidence>
<dbReference type="Proteomes" id="UP001054837">
    <property type="component" value="Unassembled WGS sequence"/>
</dbReference>
<sequence>MQIYALTCLLHLQQLILQAAELRIFVNRFRQTWIPESFLMWIALLIFVLVILSISKLQGNPNFYCLSFLTRRCNLSEVVSRRTQYYKRRWHSSNTHSSKHSDKMVNNNLLSSLSLIIE</sequence>
<evidence type="ECO:0000313" key="2">
    <source>
        <dbReference type="EMBL" id="GIY45931.1"/>
    </source>
</evidence>
<gene>
    <name evidence="2" type="ORF">CDAR_380341</name>
</gene>
<organism evidence="2 3">
    <name type="scientific">Caerostris darwini</name>
    <dbReference type="NCBI Taxonomy" id="1538125"/>
    <lineage>
        <taxon>Eukaryota</taxon>
        <taxon>Metazoa</taxon>
        <taxon>Ecdysozoa</taxon>
        <taxon>Arthropoda</taxon>
        <taxon>Chelicerata</taxon>
        <taxon>Arachnida</taxon>
        <taxon>Araneae</taxon>
        <taxon>Araneomorphae</taxon>
        <taxon>Entelegynae</taxon>
        <taxon>Araneoidea</taxon>
        <taxon>Araneidae</taxon>
        <taxon>Caerostris</taxon>
    </lineage>
</organism>
<comment type="caution">
    <text evidence="2">The sequence shown here is derived from an EMBL/GenBank/DDBJ whole genome shotgun (WGS) entry which is preliminary data.</text>
</comment>
<protein>
    <submittedName>
        <fullName evidence="2">Uncharacterized protein</fullName>
    </submittedName>
</protein>
<keyword evidence="3" id="KW-1185">Reference proteome</keyword>
<name>A0AAV4TLG0_9ARAC</name>
<accession>A0AAV4TLG0</accession>
<keyword evidence="1" id="KW-1133">Transmembrane helix</keyword>
<keyword evidence="1" id="KW-0472">Membrane</keyword>
<feature type="transmembrane region" description="Helical" evidence="1">
    <location>
        <begin position="38"/>
        <end position="54"/>
    </location>
</feature>
<dbReference type="EMBL" id="BPLQ01009683">
    <property type="protein sequence ID" value="GIY45931.1"/>
    <property type="molecule type" value="Genomic_DNA"/>
</dbReference>